<keyword evidence="3" id="KW-1185">Reference proteome</keyword>
<comment type="caution">
    <text evidence="2">The sequence shown here is derived from an EMBL/GenBank/DDBJ whole genome shotgun (WGS) entry which is preliminary data.</text>
</comment>
<gene>
    <name evidence="2" type="ORF">Tco_1093808</name>
</gene>
<accession>A0ABQ5IEA0</accession>
<evidence type="ECO:0000313" key="2">
    <source>
        <dbReference type="EMBL" id="GJT98290.1"/>
    </source>
</evidence>
<evidence type="ECO:0000313" key="3">
    <source>
        <dbReference type="Proteomes" id="UP001151760"/>
    </source>
</evidence>
<reference evidence="2" key="1">
    <citation type="journal article" date="2022" name="Int. J. Mol. Sci.">
        <title>Draft Genome of Tanacetum Coccineum: Genomic Comparison of Closely Related Tanacetum-Family Plants.</title>
        <authorList>
            <person name="Yamashiro T."/>
            <person name="Shiraishi A."/>
            <person name="Nakayama K."/>
            <person name="Satake H."/>
        </authorList>
    </citation>
    <scope>NUCLEOTIDE SEQUENCE</scope>
</reference>
<dbReference type="EMBL" id="BQNB010020661">
    <property type="protein sequence ID" value="GJT98290.1"/>
    <property type="molecule type" value="Genomic_DNA"/>
</dbReference>
<feature type="region of interest" description="Disordered" evidence="1">
    <location>
        <begin position="93"/>
        <end position="117"/>
    </location>
</feature>
<name>A0ABQ5IEA0_9ASTR</name>
<protein>
    <submittedName>
        <fullName evidence="2">Uncharacterized protein</fullName>
    </submittedName>
</protein>
<dbReference type="Proteomes" id="UP001151760">
    <property type="component" value="Unassembled WGS sequence"/>
</dbReference>
<proteinExistence type="predicted"/>
<evidence type="ECO:0000256" key="1">
    <source>
        <dbReference type="SAM" id="MobiDB-lite"/>
    </source>
</evidence>
<organism evidence="2 3">
    <name type="scientific">Tanacetum coccineum</name>
    <dbReference type="NCBI Taxonomy" id="301880"/>
    <lineage>
        <taxon>Eukaryota</taxon>
        <taxon>Viridiplantae</taxon>
        <taxon>Streptophyta</taxon>
        <taxon>Embryophyta</taxon>
        <taxon>Tracheophyta</taxon>
        <taxon>Spermatophyta</taxon>
        <taxon>Magnoliopsida</taxon>
        <taxon>eudicotyledons</taxon>
        <taxon>Gunneridae</taxon>
        <taxon>Pentapetalae</taxon>
        <taxon>asterids</taxon>
        <taxon>campanulids</taxon>
        <taxon>Asterales</taxon>
        <taxon>Asteraceae</taxon>
        <taxon>Asteroideae</taxon>
        <taxon>Anthemideae</taxon>
        <taxon>Anthemidinae</taxon>
        <taxon>Tanacetum</taxon>
    </lineage>
</organism>
<sequence>MDEVKTSKKIDWNDPSVIRYHSLNMKPKTIAQARRNMVKYLKNQGTTRSVSSREMSEMEVKSKSLMKKKILLKRFVDEKSVTAREKEEVLLKKPGTKRKEVHSSKEHKEKTKDGGRFKKEKLEKEFFRTSYQEKGERKCQRIIKSLLEMLRGDFDRH</sequence>
<reference evidence="2" key="2">
    <citation type="submission" date="2022-01" db="EMBL/GenBank/DDBJ databases">
        <authorList>
            <person name="Yamashiro T."/>
            <person name="Shiraishi A."/>
            <person name="Satake H."/>
            <person name="Nakayama K."/>
        </authorList>
    </citation>
    <scope>NUCLEOTIDE SEQUENCE</scope>
</reference>